<dbReference type="EMBL" id="QEKW01000007">
    <property type="protein sequence ID" value="PVZ09053.1"/>
    <property type="molecule type" value="Genomic_DNA"/>
</dbReference>
<sequence length="246" mass="26822">MKADPTVQRKLLDLAALDAELARAEHRRRTLPEQTAVEEAETVLRARRDAVVRARTSVSDLGRDVAKLEQEVAQVSAREQRDRGLMDSGSVSAKQMTDLSHELDTLARRRGVLEDSQLEAMERLDAAETDLAHEQAALEEAETVLADAVERRDGVLGDIEVIETRRGAERTELAASLPEDLLALYDQQRARSGTGAGELIGARCGACRLEMDRSELRDIAAAAPDDVVRCEQCGAIVVRTSKAGNA</sequence>
<dbReference type="PANTHER" id="PTHR39082:SF1">
    <property type="entry name" value="SCAVENGER RECEPTOR CLASS A MEMBER 3"/>
    <property type="match status" value="1"/>
</dbReference>
<feature type="domain" description="CT398-like coiled coil hairpin" evidence="3">
    <location>
        <begin position="14"/>
        <end position="193"/>
    </location>
</feature>
<dbReference type="OrthoDB" id="9784388at2"/>
<evidence type="ECO:0000259" key="2">
    <source>
        <dbReference type="Pfam" id="PF02591"/>
    </source>
</evidence>
<evidence type="ECO:0000313" key="4">
    <source>
        <dbReference type="EMBL" id="PVZ09053.1"/>
    </source>
</evidence>
<accession>A0A2U1FA33</accession>
<organism evidence="4 5">
    <name type="scientific">Actinomycetospora cinnamomea</name>
    <dbReference type="NCBI Taxonomy" id="663609"/>
    <lineage>
        <taxon>Bacteria</taxon>
        <taxon>Bacillati</taxon>
        <taxon>Actinomycetota</taxon>
        <taxon>Actinomycetes</taxon>
        <taxon>Pseudonocardiales</taxon>
        <taxon>Pseudonocardiaceae</taxon>
        <taxon>Actinomycetospora</taxon>
    </lineage>
</organism>
<feature type="coiled-coil region" evidence="1">
    <location>
        <begin position="124"/>
        <end position="151"/>
    </location>
</feature>
<feature type="domain" description="C4-type zinc ribbon" evidence="2">
    <location>
        <begin position="203"/>
        <end position="237"/>
    </location>
</feature>
<dbReference type="Gene3D" id="1.10.287.1490">
    <property type="match status" value="1"/>
</dbReference>
<keyword evidence="1" id="KW-0175">Coiled coil</keyword>
<name>A0A2U1FA33_9PSEU</name>
<evidence type="ECO:0000259" key="3">
    <source>
        <dbReference type="Pfam" id="PF24481"/>
    </source>
</evidence>
<gene>
    <name evidence="4" type="ORF">C8D89_107217</name>
</gene>
<dbReference type="InterPro" id="IPR052376">
    <property type="entry name" value="Oxidative_Scav/Glycosyltrans"/>
</dbReference>
<dbReference type="Pfam" id="PF24481">
    <property type="entry name" value="CT398_CC"/>
    <property type="match status" value="1"/>
</dbReference>
<keyword evidence="5" id="KW-1185">Reference proteome</keyword>
<dbReference type="RefSeq" id="WP_116709024.1">
    <property type="nucleotide sequence ID" value="NZ_QEKW01000007.1"/>
</dbReference>
<proteinExistence type="predicted"/>
<evidence type="ECO:0000256" key="1">
    <source>
        <dbReference type="SAM" id="Coils"/>
    </source>
</evidence>
<evidence type="ECO:0000313" key="5">
    <source>
        <dbReference type="Proteomes" id="UP000245639"/>
    </source>
</evidence>
<comment type="caution">
    <text evidence="4">The sequence shown here is derived from an EMBL/GenBank/DDBJ whole genome shotgun (WGS) entry which is preliminary data.</text>
</comment>
<dbReference type="PANTHER" id="PTHR39082">
    <property type="entry name" value="PHOSPHOLIPASE C-BETA-2-RELATED"/>
    <property type="match status" value="1"/>
</dbReference>
<protein>
    <submittedName>
        <fullName evidence="4">Uncharacterized protein</fullName>
    </submittedName>
</protein>
<feature type="coiled-coil region" evidence="1">
    <location>
        <begin position="51"/>
        <end position="78"/>
    </location>
</feature>
<dbReference type="AlphaFoldDB" id="A0A2U1FA33"/>
<dbReference type="Proteomes" id="UP000245639">
    <property type="component" value="Unassembled WGS sequence"/>
</dbReference>
<reference evidence="4 5" key="1">
    <citation type="submission" date="2018-04" db="EMBL/GenBank/DDBJ databases">
        <title>Genomic Encyclopedia of Type Strains, Phase IV (KMG-IV): sequencing the most valuable type-strain genomes for metagenomic binning, comparative biology and taxonomic classification.</title>
        <authorList>
            <person name="Goeker M."/>
        </authorList>
    </citation>
    <scope>NUCLEOTIDE SEQUENCE [LARGE SCALE GENOMIC DNA]</scope>
    <source>
        <strain evidence="4 5">DSM 45771</strain>
    </source>
</reference>
<dbReference type="InterPro" id="IPR003743">
    <property type="entry name" value="Zf-RING_7"/>
</dbReference>
<dbReference type="InterPro" id="IPR056003">
    <property type="entry name" value="CT398_CC_hairpin"/>
</dbReference>
<dbReference type="Pfam" id="PF02591">
    <property type="entry name" value="Zn_ribbon_9"/>
    <property type="match status" value="1"/>
</dbReference>